<dbReference type="Proteomes" id="UP000800200">
    <property type="component" value="Unassembled WGS sequence"/>
</dbReference>
<dbReference type="PANTHER" id="PTHR24305:SF232">
    <property type="entry name" value="P450, PUTATIVE (EUROFUNG)-RELATED"/>
    <property type="match status" value="1"/>
</dbReference>
<dbReference type="GO" id="GO:0004497">
    <property type="term" value="F:monooxygenase activity"/>
    <property type="evidence" value="ECO:0007669"/>
    <property type="project" value="UniProtKB-KW"/>
</dbReference>
<dbReference type="GO" id="GO:0020037">
    <property type="term" value="F:heme binding"/>
    <property type="evidence" value="ECO:0007669"/>
    <property type="project" value="InterPro"/>
</dbReference>
<dbReference type="AlphaFoldDB" id="A0A6A6DE41"/>
<evidence type="ECO:0000313" key="7">
    <source>
        <dbReference type="Proteomes" id="UP000800200"/>
    </source>
</evidence>
<name>A0A6A6DE41_9PEZI</name>
<dbReference type="OrthoDB" id="1470350at2759"/>
<evidence type="ECO:0000256" key="3">
    <source>
        <dbReference type="ARBA" id="ARBA00022723"/>
    </source>
</evidence>
<keyword evidence="4 5" id="KW-0408">Iron</keyword>
<dbReference type="InterPro" id="IPR017972">
    <property type="entry name" value="Cyt_P450_CS"/>
</dbReference>
<evidence type="ECO:0000313" key="6">
    <source>
        <dbReference type="EMBL" id="KAF2176652.1"/>
    </source>
</evidence>
<dbReference type="GO" id="GO:0005506">
    <property type="term" value="F:iron ion binding"/>
    <property type="evidence" value="ECO:0007669"/>
    <property type="project" value="InterPro"/>
</dbReference>
<evidence type="ECO:0000256" key="4">
    <source>
        <dbReference type="ARBA" id="ARBA00023004"/>
    </source>
</evidence>
<keyword evidence="3 5" id="KW-0479">Metal-binding</keyword>
<dbReference type="PANTHER" id="PTHR24305">
    <property type="entry name" value="CYTOCHROME P450"/>
    <property type="match status" value="1"/>
</dbReference>
<keyword evidence="7" id="KW-1185">Reference proteome</keyword>
<dbReference type="EMBL" id="ML994704">
    <property type="protein sequence ID" value="KAF2176652.1"/>
    <property type="molecule type" value="Genomic_DNA"/>
</dbReference>
<evidence type="ECO:0000256" key="5">
    <source>
        <dbReference type="RuleBase" id="RU000461"/>
    </source>
</evidence>
<dbReference type="SUPFAM" id="SSF48264">
    <property type="entry name" value="Cytochrome P450"/>
    <property type="match status" value="1"/>
</dbReference>
<keyword evidence="5" id="KW-0503">Monooxygenase</keyword>
<dbReference type="InterPro" id="IPR001128">
    <property type="entry name" value="Cyt_P450"/>
</dbReference>
<accession>A0A6A6DE41</accession>
<dbReference type="GO" id="GO:0016705">
    <property type="term" value="F:oxidoreductase activity, acting on paired donors, with incorporation or reduction of molecular oxygen"/>
    <property type="evidence" value="ECO:0007669"/>
    <property type="project" value="InterPro"/>
</dbReference>
<dbReference type="InterPro" id="IPR036396">
    <property type="entry name" value="Cyt_P450_sf"/>
</dbReference>
<dbReference type="Pfam" id="PF00067">
    <property type="entry name" value="p450"/>
    <property type="match status" value="2"/>
</dbReference>
<dbReference type="PROSITE" id="PS00086">
    <property type="entry name" value="CYTOCHROME_P450"/>
    <property type="match status" value="1"/>
</dbReference>
<sequence>MLPPEWTLAIPRTTTVIACITAQDIKLNSPITQVFCRPPGRPWVVITDFRECQDILMRRTKKFEGPSFIGDIILGILPNIHISFRTNDTFRAHQRLWPDPITPGSCTSKLRVARKHPFSATLDIYQAALRTICATGFGTDSEVSLINAQLQPICSLKALDLASNIDEPANFPRAPNPAAFDAILTLIESLESLIKPQMPRLHHYVLRQMSYMRSTRAHKEKMITEELDKAKNRFTGRAENCQIMKRAIDNILRRELVAAGLEFLADYQDLQSKLRFKIRSAHTTIITTQTPYLAACIEEIIRCSLTSLAVERVASINTEVLDNRIPKGREVFIMGNRPSSFSALIQVDKKLRSHSYRAAERRIPSWDPEDTSSFKLERWLIRSMEGGKEVFDGAAGAHLTFGLGPRGCFGWRLAYIELSWILVLFNLNFEFQKLPEKLGGYDAVDKLTHQPQQCHVRLARIVDGA</sequence>
<proteinExistence type="inferred from homology"/>
<organism evidence="6 7">
    <name type="scientific">Zopfia rhizophila CBS 207.26</name>
    <dbReference type="NCBI Taxonomy" id="1314779"/>
    <lineage>
        <taxon>Eukaryota</taxon>
        <taxon>Fungi</taxon>
        <taxon>Dikarya</taxon>
        <taxon>Ascomycota</taxon>
        <taxon>Pezizomycotina</taxon>
        <taxon>Dothideomycetes</taxon>
        <taxon>Dothideomycetes incertae sedis</taxon>
        <taxon>Zopfiaceae</taxon>
        <taxon>Zopfia</taxon>
    </lineage>
</organism>
<dbReference type="Gene3D" id="1.10.630.10">
    <property type="entry name" value="Cytochrome P450"/>
    <property type="match status" value="2"/>
</dbReference>
<keyword evidence="5" id="KW-0349">Heme</keyword>
<keyword evidence="5" id="KW-0560">Oxidoreductase</keyword>
<evidence type="ECO:0000256" key="1">
    <source>
        <dbReference type="ARBA" id="ARBA00001971"/>
    </source>
</evidence>
<evidence type="ECO:0000256" key="2">
    <source>
        <dbReference type="ARBA" id="ARBA00010617"/>
    </source>
</evidence>
<reference evidence="6" key="1">
    <citation type="journal article" date="2020" name="Stud. Mycol.">
        <title>101 Dothideomycetes genomes: a test case for predicting lifestyles and emergence of pathogens.</title>
        <authorList>
            <person name="Haridas S."/>
            <person name="Albert R."/>
            <person name="Binder M."/>
            <person name="Bloem J."/>
            <person name="Labutti K."/>
            <person name="Salamov A."/>
            <person name="Andreopoulos B."/>
            <person name="Baker S."/>
            <person name="Barry K."/>
            <person name="Bills G."/>
            <person name="Bluhm B."/>
            <person name="Cannon C."/>
            <person name="Castanera R."/>
            <person name="Culley D."/>
            <person name="Daum C."/>
            <person name="Ezra D."/>
            <person name="Gonzalez J."/>
            <person name="Henrissat B."/>
            <person name="Kuo A."/>
            <person name="Liang C."/>
            <person name="Lipzen A."/>
            <person name="Lutzoni F."/>
            <person name="Magnuson J."/>
            <person name="Mondo S."/>
            <person name="Nolan M."/>
            <person name="Ohm R."/>
            <person name="Pangilinan J."/>
            <person name="Park H.-J."/>
            <person name="Ramirez L."/>
            <person name="Alfaro M."/>
            <person name="Sun H."/>
            <person name="Tritt A."/>
            <person name="Yoshinaga Y."/>
            <person name="Zwiers L.-H."/>
            <person name="Turgeon B."/>
            <person name="Goodwin S."/>
            <person name="Spatafora J."/>
            <person name="Crous P."/>
            <person name="Grigoriev I."/>
        </authorList>
    </citation>
    <scope>NUCLEOTIDE SEQUENCE</scope>
    <source>
        <strain evidence="6">CBS 207.26</strain>
    </source>
</reference>
<comment type="cofactor">
    <cofactor evidence="1">
        <name>heme</name>
        <dbReference type="ChEBI" id="CHEBI:30413"/>
    </cofactor>
</comment>
<comment type="similarity">
    <text evidence="2 5">Belongs to the cytochrome P450 family.</text>
</comment>
<protein>
    <submittedName>
        <fullName evidence="6">Cytochrome P450</fullName>
    </submittedName>
</protein>
<dbReference type="InterPro" id="IPR050121">
    <property type="entry name" value="Cytochrome_P450_monoxygenase"/>
</dbReference>
<gene>
    <name evidence="6" type="ORF">K469DRAFT_812801</name>
</gene>